<feature type="transmembrane region" description="Helical" evidence="1">
    <location>
        <begin position="79"/>
        <end position="101"/>
    </location>
</feature>
<keyword evidence="1" id="KW-0812">Transmembrane</keyword>
<evidence type="ECO:0000256" key="1">
    <source>
        <dbReference type="SAM" id="Phobius"/>
    </source>
</evidence>
<keyword evidence="1" id="KW-1133">Transmembrane helix</keyword>
<dbReference type="AlphaFoldDB" id="A7STW5"/>
<evidence type="ECO:0000313" key="2">
    <source>
        <dbReference type="EMBL" id="EDO32842.1"/>
    </source>
</evidence>
<accession>A7STW5</accession>
<organism evidence="2 3">
    <name type="scientific">Nematostella vectensis</name>
    <name type="common">Starlet sea anemone</name>
    <dbReference type="NCBI Taxonomy" id="45351"/>
    <lineage>
        <taxon>Eukaryota</taxon>
        <taxon>Metazoa</taxon>
        <taxon>Cnidaria</taxon>
        <taxon>Anthozoa</taxon>
        <taxon>Hexacorallia</taxon>
        <taxon>Actiniaria</taxon>
        <taxon>Edwardsiidae</taxon>
        <taxon>Nematostella</taxon>
    </lineage>
</organism>
<gene>
    <name evidence="2" type="ORF">NEMVEDRAFT_v1g247389</name>
</gene>
<keyword evidence="1" id="KW-0472">Membrane</keyword>
<name>A7STW5_NEMVE</name>
<dbReference type="InParanoid" id="A7STW5"/>
<dbReference type="HOGENOM" id="CLU_2280703_0_0_1"/>
<reference evidence="2 3" key="1">
    <citation type="journal article" date="2007" name="Science">
        <title>Sea anemone genome reveals ancestral eumetazoan gene repertoire and genomic organization.</title>
        <authorList>
            <person name="Putnam N.H."/>
            <person name="Srivastava M."/>
            <person name="Hellsten U."/>
            <person name="Dirks B."/>
            <person name="Chapman J."/>
            <person name="Salamov A."/>
            <person name="Terry A."/>
            <person name="Shapiro H."/>
            <person name="Lindquist E."/>
            <person name="Kapitonov V.V."/>
            <person name="Jurka J."/>
            <person name="Genikhovich G."/>
            <person name="Grigoriev I.V."/>
            <person name="Lucas S.M."/>
            <person name="Steele R.E."/>
            <person name="Finnerty J.R."/>
            <person name="Technau U."/>
            <person name="Martindale M.Q."/>
            <person name="Rokhsar D.S."/>
        </authorList>
    </citation>
    <scope>NUCLEOTIDE SEQUENCE [LARGE SCALE GENOMIC DNA]</scope>
    <source>
        <strain evidence="3">CH2 X CH6</strain>
    </source>
</reference>
<keyword evidence="3" id="KW-1185">Reference proteome</keyword>
<protein>
    <submittedName>
        <fullName evidence="2">Uncharacterized protein</fullName>
    </submittedName>
</protein>
<proteinExistence type="predicted"/>
<feature type="transmembrane region" description="Helical" evidence="1">
    <location>
        <begin position="27"/>
        <end position="47"/>
    </location>
</feature>
<sequence length="102" mass="12009">MKSRERLKRNPPHSIYEHLCVNIGSILYFRILKILIIAYMNICLVIVSNYKSSHFLKKGCSFTNLYIKPILYKTISAKYLLVLIYCQFKLVFQICFSLPVIN</sequence>
<dbReference type="EMBL" id="DS469803">
    <property type="protein sequence ID" value="EDO32842.1"/>
    <property type="molecule type" value="Genomic_DNA"/>
</dbReference>
<evidence type="ECO:0000313" key="3">
    <source>
        <dbReference type="Proteomes" id="UP000001593"/>
    </source>
</evidence>
<dbReference type="Proteomes" id="UP000001593">
    <property type="component" value="Unassembled WGS sequence"/>
</dbReference>